<evidence type="ECO:0000256" key="6">
    <source>
        <dbReference type="ARBA" id="ARBA00023180"/>
    </source>
</evidence>
<evidence type="ECO:0000259" key="8">
    <source>
        <dbReference type="PROSITE" id="PS50221"/>
    </source>
</evidence>
<dbReference type="InterPro" id="IPR051587">
    <property type="entry name" value="Adhesion_GPCR"/>
</dbReference>
<evidence type="ECO:0000313" key="9">
    <source>
        <dbReference type="EMBL" id="ROI89226.1"/>
    </source>
</evidence>
<dbReference type="GO" id="GO:0016020">
    <property type="term" value="C:membrane"/>
    <property type="evidence" value="ECO:0007669"/>
    <property type="project" value="UniProtKB-SubCell"/>
</dbReference>
<sequence>MGSAQCLLRQCGGYDYGDHSTIHTYCVTGSAFPLFSPTARSRTPQLNTDTHPVTHSEQRQASRLSFGFDTEDGMPGNGQKCEEMDRPCEKYNEGRLSYQYRSGDWKPILDDCVLRVIKDLERKAKALVVLDVSVFVARLSNATVQHNQEITQSPVTVRTIVGILVHIADISQNITINKPVMENFLKTVDILVSDKSRETWRKLNTGNTTSNTSTELLSAIEDISSRLSDDSFTINETSIELIRTVIENSYSANSKLPNSTTKILIPQVSKPTSLTIIVFTTLYNVLPTRDTRNNARKSDVQINGDVVVVKVNETLNNISFTFDMIDPSLGNAQCVFWNFNHDAWDSTGCEIREKLRCCRDFSMSSEAGLSRPRPAGLPASAYNPAMCTSSNTEDTGNNFGLNPQDLYSDGRCDAPQPKGILQVSYI</sequence>
<keyword evidence="10" id="KW-1185">Reference proteome</keyword>
<dbReference type="OrthoDB" id="10040049at2759"/>
<keyword evidence="3" id="KW-1133">Transmembrane helix</keyword>
<dbReference type="Gene3D" id="2.60.220.50">
    <property type="match status" value="1"/>
</dbReference>
<comment type="subcellular location">
    <subcellularLocation>
        <location evidence="1">Membrane</location>
    </subcellularLocation>
</comment>
<dbReference type="PROSITE" id="PS50221">
    <property type="entry name" value="GAIN_B"/>
    <property type="match status" value="1"/>
</dbReference>
<keyword evidence="9" id="KW-0675">Receptor</keyword>
<dbReference type="GO" id="GO:0004930">
    <property type="term" value="F:G protein-coupled receptor activity"/>
    <property type="evidence" value="ECO:0007669"/>
    <property type="project" value="TreeGrafter"/>
</dbReference>
<evidence type="ECO:0000256" key="2">
    <source>
        <dbReference type="ARBA" id="ARBA00022692"/>
    </source>
</evidence>
<accession>A0A3N0XPH8</accession>
<keyword evidence="2" id="KW-0812">Transmembrane</keyword>
<keyword evidence="5" id="KW-1015">Disulfide bond</keyword>
<dbReference type="GO" id="GO:0007189">
    <property type="term" value="P:adenylate cyclase-activating G protein-coupled receptor signaling pathway"/>
    <property type="evidence" value="ECO:0007669"/>
    <property type="project" value="TreeGrafter"/>
</dbReference>
<evidence type="ECO:0000256" key="1">
    <source>
        <dbReference type="ARBA" id="ARBA00004370"/>
    </source>
</evidence>
<proteinExistence type="predicted"/>
<comment type="caution">
    <text evidence="9">The sequence shown here is derived from an EMBL/GenBank/DDBJ whole genome shotgun (WGS) entry which is preliminary data.</text>
</comment>
<evidence type="ECO:0000256" key="3">
    <source>
        <dbReference type="ARBA" id="ARBA00022989"/>
    </source>
</evidence>
<dbReference type="InterPro" id="IPR032471">
    <property type="entry name" value="AGRL2-4_GAIN_subdom_A"/>
</dbReference>
<dbReference type="AlphaFoldDB" id="A0A3N0XPH8"/>
<organism evidence="9 10">
    <name type="scientific">Anabarilius grahami</name>
    <name type="common">Kanglang fish</name>
    <name type="synonym">Barilius grahami</name>
    <dbReference type="NCBI Taxonomy" id="495550"/>
    <lineage>
        <taxon>Eukaryota</taxon>
        <taxon>Metazoa</taxon>
        <taxon>Chordata</taxon>
        <taxon>Craniata</taxon>
        <taxon>Vertebrata</taxon>
        <taxon>Euteleostomi</taxon>
        <taxon>Actinopterygii</taxon>
        <taxon>Neopterygii</taxon>
        <taxon>Teleostei</taxon>
        <taxon>Ostariophysi</taxon>
        <taxon>Cypriniformes</taxon>
        <taxon>Xenocyprididae</taxon>
        <taxon>Xenocypridinae</taxon>
        <taxon>Xenocypridinae incertae sedis</taxon>
        <taxon>Anabarilius</taxon>
    </lineage>
</organism>
<feature type="domain" description="GAIN-B" evidence="8">
    <location>
        <begin position="225"/>
        <end position="376"/>
    </location>
</feature>
<dbReference type="Proteomes" id="UP000281406">
    <property type="component" value="Unassembled WGS sequence"/>
</dbReference>
<reference evidence="9 10" key="1">
    <citation type="submission" date="2018-10" db="EMBL/GenBank/DDBJ databases">
        <title>Genome assembly for a Yunnan-Guizhou Plateau 3E fish, Anabarilius grahami (Regan), and its evolutionary and genetic applications.</title>
        <authorList>
            <person name="Jiang W."/>
        </authorList>
    </citation>
    <scope>NUCLEOTIDE SEQUENCE [LARGE SCALE GENOMIC DNA]</scope>
    <source>
        <strain evidence="9">AG-KIZ</strain>
        <tissue evidence="9">Muscle</tissue>
    </source>
</reference>
<dbReference type="InterPro" id="IPR057244">
    <property type="entry name" value="GAIN_B"/>
</dbReference>
<dbReference type="PANTHER" id="PTHR45813">
    <property type="entry name" value="IG-LIKE DOMAIN-CONTAINING PROTEIN"/>
    <property type="match status" value="1"/>
</dbReference>
<dbReference type="Pfam" id="PF16489">
    <property type="entry name" value="GAIN"/>
    <property type="match status" value="1"/>
</dbReference>
<dbReference type="EMBL" id="RJVU01066817">
    <property type="protein sequence ID" value="ROI89226.1"/>
    <property type="molecule type" value="Genomic_DNA"/>
</dbReference>
<dbReference type="PANTHER" id="PTHR45813:SF4">
    <property type="entry name" value="ADHESION G PROTEIN-COUPLED RECEPTOR F5"/>
    <property type="match status" value="1"/>
</dbReference>
<evidence type="ECO:0000256" key="4">
    <source>
        <dbReference type="ARBA" id="ARBA00023136"/>
    </source>
</evidence>
<name>A0A3N0XPH8_ANAGA</name>
<keyword evidence="6" id="KW-0325">Glycoprotein</keyword>
<evidence type="ECO:0000313" key="10">
    <source>
        <dbReference type="Proteomes" id="UP000281406"/>
    </source>
</evidence>
<feature type="compositionally biased region" description="Polar residues" evidence="7">
    <location>
        <begin position="39"/>
        <end position="51"/>
    </location>
</feature>
<protein>
    <submittedName>
        <fullName evidence="9">Adhesion G protein-coupled receptor F5</fullName>
    </submittedName>
</protein>
<feature type="region of interest" description="Disordered" evidence="7">
    <location>
        <begin position="39"/>
        <end position="61"/>
    </location>
</feature>
<gene>
    <name evidence="9" type="ORF">DPX16_0679</name>
</gene>
<dbReference type="InterPro" id="IPR046338">
    <property type="entry name" value="GAIN_dom_sf"/>
</dbReference>
<evidence type="ECO:0000256" key="7">
    <source>
        <dbReference type="SAM" id="MobiDB-lite"/>
    </source>
</evidence>
<evidence type="ECO:0000256" key="5">
    <source>
        <dbReference type="ARBA" id="ARBA00023157"/>
    </source>
</evidence>
<keyword evidence="4" id="KW-0472">Membrane</keyword>